<dbReference type="SUPFAM" id="SSF46894">
    <property type="entry name" value="C-terminal effector domain of the bipartite response regulators"/>
    <property type="match status" value="1"/>
</dbReference>
<dbReference type="Pfam" id="PF03704">
    <property type="entry name" value="BTAD"/>
    <property type="match status" value="1"/>
</dbReference>
<evidence type="ECO:0000256" key="3">
    <source>
        <dbReference type="ARBA" id="ARBA00023125"/>
    </source>
</evidence>
<accession>A0A544YX47</accession>
<dbReference type="GO" id="GO:0006355">
    <property type="term" value="P:regulation of DNA-templated transcription"/>
    <property type="evidence" value="ECO:0007669"/>
    <property type="project" value="InterPro"/>
</dbReference>
<comment type="caution">
    <text evidence="7">The sequence shown here is derived from an EMBL/GenBank/DDBJ whole genome shotgun (WGS) entry which is preliminary data.</text>
</comment>
<dbReference type="PANTHER" id="PTHR35807">
    <property type="entry name" value="TRANSCRIPTIONAL REGULATOR REDD-RELATED"/>
    <property type="match status" value="1"/>
</dbReference>
<evidence type="ECO:0000313" key="8">
    <source>
        <dbReference type="Proteomes" id="UP000316541"/>
    </source>
</evidence>
<dbReference type="InterPro" id="IPR011990">
    <property type="entry name" value="TPR-like_helical_dom_sf"/>
</dbReference>
<feature type="domain" description="OmpR/PhoB-type" evidence="6">
    <location>
        <begin position="35"/>
        <end position="138"/>
    </location>
</feature>
<dbReference type="InterPro" id="IPR036388">
    <property type="entry name" value="WH-like_DNA-bd_sf"/>
</dbReference>
<evidence type="ECO:0000313" key="7">
    <source>
        <dbReference type="EMBL" id="TQS21327.1"/>
    </source>
</evidence>
<dbReference type="AlphaFoldDB" id="A0A544YX47"/>
<dbReference type="CDD" id="cd00383">
    <property type="entry name" value="trans_reg_C"/>
    <property type="match status" value="1"/>
</dbReference>
<organism evidence="7 8">
    <name type="scientific">Microbispora hainanensis</name>
    <dbReference type="NCBI Taxonomy" id="568844"/>
    <lineage>
        <taxon>Bacteria</taxon>
        <taxon>Bacillati</taxon>
        <taxon>Actinomycetota</taxon>
        <taxon>Actinomycetes</taxon>
        <taxon>Streptosporangiales</taxon>
        <taxon>Streptosporangiaceae</taxon>
        <taxon>Microbispora</taxon>
    </lineage>
</organism>
<sequence length="312" mass="34964">MGPGVADIETAYFLTHAAAERYGQIAIIAASSARSRCFRARGTVLYAVLGPFLAMKPSGDVIAGLAPRHRQLLALFLLNPNIAVHRDRLIDLLWNGRPTKSAPRNLTTYIAQVRRRLSPRDPDLSPLHTVEGGYLLSVPPASVDAEEFNHFAAQGRIARENCDYHNAARMFENALSLWRGDALLAMRHVHALSAWADRLDEERRAVTEDLFDVRLALGHHHEIVGGLAQWARRHPLRERPHRQLMLALHRSGRTHDASASYQRLRRTLVDRLGTEPSPDTQALHQRILTGDDLPSTLLRLRAAHRPPCDSTH</sequence>
<keyword evidence="4" id="KW-0804">Transcription</keyword>
<dbReference type="PROSITE" id="PS51755">
    <property type="entry name" value="OMPR_PHOB"/>
    <property type="match status" value="1"/>
</dbReference>
<evidence type="ECO:0000256" key="1">
    <source>
        <dbReference type="ARBA" id="ARBA00005820"/>
    </source>
</evidence>
<dbReference type="GO" id="GO:0003677">
    <property type="term" value="F:DNA binding"/>
    <property type="evidence" value="ECO:0007669"/>
    <property type="project" value="UniProtKB-UniRule"/>
</dbReference>
<reference evidence="7 8" key="1">
    <citation type="submission" date="2019-07" db="EMBL/GenBank/DDBJ databases">
        <title>Microbispora hainanensis DSM 45428.</title>
        <authorList>
            <person name="Thawai C."/>
        </authorList>
    </citation>
    <scope>NUCLEOTIDE SEQUENCE [LARGE SCALE GENOMIC DNA]</scope>
    <source>
        <strain evidence="7 8">DSM 45428</strain>
    </source>
</reference>
<dbReference type="Gene3D" id="1.25.40.10">
    <property type="entry name" value="Tetratricopeptide repeat domain"/>
    <property type="match status" value="1"/>
</dbReference>
<gene>
    <name evidence="7" type="ORF">FLX08_12740</name>
</gene>
<dbReference type="SMART" id="SM01043">
    <property type="entry name" value="BTAD"/>
    <property type="match status" value="1"/>
</dbReference>
<dbReference type="Pfam" id="PF00486">
    <property type="entry name" value="Trans_reg_C"/>
    <property type="match status" value="1"/>
</dbReference>
<dbReference type="InterPro" id="IPR051677">
    <property type="entry name" value="AfsR-DnrI-RedD_regulator"/>
</dbReference>
<dbReference type="Proteomes" id="UP000316541">
    <property type="component" value="Unassembled WGS sequence"/>
</dbReference>
<dbReference type="SMART" id="SM00862">
    <property type="entry name" value="Trans_reg_C"/>
    <property type="match status" value="1"/>
</dbReference>
<dbReference type="Gene3D" id="1.10.10.10">
    <property type="entry name" value="Winged helix-like DNA-binding domain superfamily/Winged helix DNA-binding domain"/>
    <property type="match status" value="1"/>
</dbReference>
<dbReference type="EMBL" id="VIRM01000012">
    <property type="protein sequence ID" value="TQS21327.1"/>
    <property type="molecule type" value="Genomic_DNA"/>
</dbReference>
<dbReference type="InterPro" id="IPR005158">
    <property type="entry name" value="BTAD"/>
</dbReference>
<comment type="similarity">
    <text evidence="1">Belongs to the AfsR/DnrI/RedD regulatory family.</text>
</comment>
<dbReference type="CDD" id="cd15831">
    <property type="entry name" value="BTAD"/>
    <property type="match status" value="1"/>
</dbReference>
<protein>
    <submittedName>
        <fullName evidence="7">AfsR/SARP family transcriptional regulator</fullName>
    </submittedName>
</protein>
<evidence type="ECO:0000256" key="2">
    <source>
        <dbReference type="ARBA" id="ARBA00023015"/>
    </source>
</evidence>
<dbReference type="SUPFAM" id="SSF48452">
    <property type="entry name" value="TPR-like"/>
    <property type="match status" value="1"/>
</dbReference>
<evidence type="ECO:0000259" key="6">
    <source>
        <dbReference type="PROSITE" id="PS51755"/>
    </source>
</evidence>
<dbReference type="PANTHER" id="PTHR35807:SF1">
    <property type="entry name" value="TRANSCRIPTIONAL REGULATOR REDD"/>
    <property type="match status" value="1"/>
</dbReference>
<feature type="DNA-binding region" description="OmpR/PhoB-type" evidence="5">
    <location>
        <begin position="35"/>
        <end position="138"/>
    </location>
</feature>
<dbReference type="GO" id="GO:0000160">
    <property type="term" value="P:phosphorelay signal transduction system"/>
    <property type="evidence" value="ECO:0007669"/>
    <property type="project" value="InterPro"/>
</dbReference>
<evidence type="ECO:0000256" key="4">
    <source>
        <dbReference type="ARBA" id="ARBA00023163"/>
    </source>
</evidence>
<dbReference type="InterPro" id="IPR001867">
    <property type="entry name" value="OmpR/PhoB-type_DNA-bd"/>
</dbReference>
<evidence type="ECO:0000256" key="5">
    <source>
        <dbReference type="PROSITE-ProRule" id="PRU01091"/>
    </source>
</evidence>
<keyword evidence="2" id="KW-0805">Transcription regulation</keyword>
<proteinExistence type="inferred from homology"/>
<dbReference type="InterPro" id="IPR016032">
    <property type="entry name" value="Sig_transdc_resp-reg_C-effctor"/>
</dbReference>
<dbReference type="RefSeq" id="WP_142619033.1">
    <property type="nucleotide sequence ID" value="NZ_VIRM01000012.1"/>
</dbReference>
<name>A0A544YX47_9ACTN</name>
<keyword evidence="3 5" id="KW-0238">DNA-binding</keyword>